<dbReference type="AlphaFoldDB" id="A8SBM2"/>
<reference evidence="1 2" key="2">
    <citation type="submission" date="2007-09" db="EMBL/GenBank/DDBJ databases">
        <authorList>
            <person name="Fulton L."/>
            <person name="Clifton S."/>
            <person name="Fulton B."/>
            <person name="Xu J."/>
            <person name="Minx P."/>
            <person name="Pepin K.H."/>
            <person name="Johnson M."/>
            <person name="Thiruvilangam P."/>
            <person name="Bhonagiri V."/>
            <person name="Nash W.E."/>
            <person name="Mardis E.R."/>
            <person name="Wilson R.K."/>
        </authorList>
    </citation>
    <scope>NUCLEOTIDE SEQUENCE [LARGE SCALE GENOMIC DNA]</scope>
    <source>
        <strain evidence="1 2">M21/2</strain>
    </source>
</reference>
<dbReference type="Proteomes" id="UP000005945">
    <property type="component" value="Unassembled WGS sequence"/>
</dbReference>
<reference evidence="1 2" key="1">
    <citation type="submission" date="2007-09" db="EMBL/GenBank/DDBJ databases">
        <title>Draft genome sequence of Faecalibacterium prausnitzii M21/2.</title>
        <authorList>
            <person name="Sudarsanam P."/>
            <person name="Ley R."/>
            <person name="Guruge J."/>
            <person name="Turnbaugh P.J."/>
            <person name="Mahowald M."/>
            <person name="Liep D."/>
            <person name="Gordon J."/>
        </authorList>
    </citation>
    <scope>NUCLEOTIDE SEQUENCE [LARGE SCALE GENOMIC DNA]</scope>
    <source>
        <strain evidence="1 2">M21/2</strain>
    </source>
</reference>
<evidence type="ECO:0000313" key="1">
    <source>
        <dbReference type="EMBL" id="EDP21385.1"/>
    </source>
</evidence>
<accession>A8SBM2</accession>
<protein>
    <submittedName>
        <fullName evidence="1">Uncharacterized protein</fullName>
    </submittedName>
</protein>
<name>A8SBM2_9FIRM</name>
<gene>
    <name evidence="1" type="ORF">FAEPRAM212_01708</name>
</gene>
<organism evidence="1 2">
    <name type="scientific">Faecalibacterium prausnitzii M21/2</name>
    <dbReference type="NCBI Taxonomy" id="411485"/>
    <lineage>
        <taxon>Bacteria</taxon>
        <taxon>Bacillati</taxon>
        <taxon>Bacillota</taxon>
        <taxon>Clostridia</taxon>
        <taxon>Eubacteriales</taxon>
        <taxon>Oscillospiraceae</taxon>
        <taxon>Faecalibacterium</taxon>
    </lineage>
</organism>
<comment type="caution">
    <text evidence="1">The sequence shown here is derived from an EMBL/GenBank/DDBJ whole genome shotgun (WGS) entry which is preliminary data.</text>
</comment>
<evidence type="ECO:0000313" key="2">
    <source>
        <dbReference type="Proteomes" id="UP000005945"/>
    </source>
</evidence>
<sequence>MDNDSMWVFCCLKIMIDNKMYIQIILMFMLNNAWRGKKVKFNLY</sequence>
<dbReference type="EMBL" id="ABED02000026">
    <property type="protein sequence ID" value="EDP21385.1"/>
    <property type="molecule type" value="Genomic_DNA"/>
</dbReference>
<dbReference type="HOGENOM" id="CLU_3216534_0_0_9"/>
<proteinExistence type="predicted"/>